<proteinExistence type="predicted"/>
<accession>A0A0E9W593</accession>
<sequence length="76" mass="8568">MLASENDLIEKCDMIKINEKSNFSDITVAKIQARSIIQTLFTNSNHVEFRINTVGSLSKKGGLCNDSGFRLRSDFR</sequence>
<protein>
    <submittedName>
        <fullName evidence="1">Uncharacterized protein</fullName>
    </submittedName>
</protein>
<dbReference type="AlphaFoldDB" id="A0A0E9W593"/>
<name>A0A0E9W593_ANGAN</name>
<dbReference type="EMBL" id="GBXM01023045">
    <property type="protein sequence ID" value="JAH85532.1"/>
    <property type="molecule type" value="Transcribed_RNA"/>
</dbReference>
<organism evidence="1">
    <name type="scientific">Anguilla anguilla</name>
    <name type="common">European freshwater eel</name>
    <name type="synonym">Muraena anguilla</name>
    <dbReference type="NCBI Taxonomy" id="7936"/>
    <lineage>
        <taxon>Eukaryota</taxon>
        <taxon>Metazoa</taxon>
        <taxon>Chordata</taxon>
        <taxon>Craniata</taxon>
        <taxon>Vertebrata</taxon>
        <taxon>Euteleostomi</taxon>
        <taxon>Actinopterygii</taxon>
        <taxon>Neopterygii</taxon>
        <taxon>Teleostei</taxon>
        <taxon>Anguilliformes</taxon>
        <taxon>Anguillidae</taxon>
        <taxon>Anguilla</taxon>
    </lineage>
</organism>
<evidence type="ECO:0000313" key="1">
    <source>
        <dbReference type="EMBL" id="JAH85532.1"/>
    </source>
</evidence>
<reference evidence="1" key="2">
    <citation type="journal article" date="2015" name="Fish Shellfish Immunol.">
        <title>Early steps in the European eel (Anguilla anguilla)-Vibrio vulnificus interaction in the gills: Role of the RtxA13 toxin.</title>
        <authorList>
            <person name="Callol A."/>
            <person name="Pajuelo D."/>
            <person name="Ebbesson L."/>
            <person name="Teles M."/>
            <person name="MacKenzie S."/>
            <person name="Amaro C."/>
        </authorList>
    </citation>
    <scope>NUCLEOTIDE SEQUENCE</scope>
</reference>
<reference evidence="1" key="1">
    <citation type="submission" date="2014-11" db="EMBL/GenBank/DDBJ databases">
        <authorList>
            <person name="Amaro Gonzalez C."/>
        </authorList>
    </citation>
    <scope>NUCLEOTIDE SEQUENCE</scope>
</reference>